<organism evidence="1 2">
    <name type="scientific">Habropoda laboriosa</name>
    <dbReference type="NCBI Taxonomy" id="597456"/>
    <lineage>
        <taxon>Eukaryota</taxon>
        <taxon>Metazoa</taxon>
        <taxon>Ecdysozoa</taxon>
        <taxon>Arthropoda</taxon>
        <taxon>Hexapoda</taxon>
        <taxon>Insecta</taxon>
        <taxon>Pterygota</taxon>
        <taxon>Neoptera</taxon>
        <taxon>Endopterygota</taxon>
        <taxon>Hymenoptera</taxon>
        <taxon>Apocrita</taxon>
        <taxon>Aculeata</taxon>
        <taxon>Apoidea</taxon>
        <taxon>Anthophila</taxon>
        <taxon>Apidae</taxon>
        <taxon>Habropoda</taxon>
    </lineage>
</organism>
<name>A0A0L7QSZ0_9HYME</name>
<evidence type="ECO:0000313" key="2">
    <source>
        <dbReference type="Proteomes" id="UP000053825"/>
    </source>
</evidence>
<sequence length="443" mass="49337">MAGNEGRDWKSKLKYWESSVLSVLADKNTFRAVKNQCTHKRPQSGPNADDDLTLTASRYVPGRSCSLIWSTSHDLAPPARPGWTDAFRTTKRLHTRSWRLLLRRRRTTEITGNDCPEIEDRCSKSSVISYVSATSPFCCILKAVNVTDTFEKSEQFHATQMNSSTSIAEVERIPAVTEGEAANGGFAPRLRSFAAGIARMDAGNGWQCRQEQGRLRDRRNTLSRWSRGEGCSRLVRIKHRSSLTSRLLEPISANNTSVRSFVREAESVPLNGAATVEEAPHLLFRVIATLSRPSFRIATLHTKLSNPSFTKNISFQPPTSVLTKSSEVGLKSAMKAYKMSEDKTSKETNLKLEKADSLVQCVKNFAKRARRMVGDIRASIPVIRVTRGFRNLSSKLNGRQRWSLLPVRGCAPRKAPTGAQIPNKLVIKIDHAINVTVATITDK</sequence>
<evidence type="ECO:0000313" key="1">
    <source>
        <dbReference type="EMBL" id="KOC61757.1"/>
    </source>
</evidence>
<reference evidence="1 2" key="1">
    <citation type="submission" date="2015-07" db="EMBL/GenBank/DDBJ databases">
        <title>The genome of Habropoda laboriosa.</title>
        <authorList>
            <person name="Pan H."/>
            <person name="Kapheim K."/>
        </authorList>
    </citation>
    <scope>NUCLEOTIDE SEQUENCE [LARGE SCALE GENOMIC DNA]</scope>
    <source>
        <strain evidence="1">0110345459</strain>
    </source>
</reference>
<protein>
    <submittedName>
        <fullName evidence="1">Uncharacterized protein</fullName>
    </submittedName>
</protein>
<dbReference type="Proteomes" id="UP000053825">
    <property type="component" value="Unassembled WGS sequence"/>
</dbReference>
<dbReference type="AlphaFoldDB" id="A0A0L7QSZ0"/>
<dbReference type="EMBL" id="KQ414755">
    <property type="protein sequence ID" value="KOC61757.1"/>
    <property type="molecule type" value="Genomic_DNA"/>
</dbReference>
<gene>
    <name evidence="1" type="ORF">WH47_03014</name>
</gene>
<accession>A0A0L7QSZ0</accession>
<proteinExistence type="predicted"/>
<keyword evidence="2" id="KW-1185">Reference proteome</keyword>